<evidence type="ECO:0000256" key="1">
    <source>
        <dbReference type="SAM" id="MobiDB-lite"/>
    </source>
</evidence>
<proteinExistence type="predicted"/>
<dbReference type="AlphaFoldDB" id="A0A9W8JS13"/>
<organism evidence="2 3">
    <name type="scientific">Agrocybe chaxingu</name>
    <dbReference type="NCBI Taxonomy" id="84603"/>
    <lineage>
        <taxon>Eukaryota</taxon>
        <taxon>Fungi</taxon>
        <taxon>Dikarya</taxon>
        <taxon>Basidiomycota</taxon>
        <taxon>Agaricomycotina</taxon>
        <taxon>Agaricomycetes</taxon>
        <taxon>Agaricomycetidae</taxon>
        <taxon>Agaricales</taxon>
        <taxon>Agaricineae</taxon>
        <taxon>Strophariaceae</taxon>
        <taxon>Agrocybe</taxon>
    </lineage>
</organism>
<reference evidence="2" key="1">
    <citation type="submission" date="2022-07" db="EMBL/GenBank/DDBJ databases">
        <title>Genome Sequence of Agrocybe chaxingu.</title>
        <authorList>
            <person name="Buettner E."/>
        </authorList>
    </citation>
    <scope>NUCLEOTIDE SEQUENCE</scope>
    <source>
        <strain evidence="2">MP-N11</strain>
    </source>
</reference>
<sequence length="177" mass="18263">MGASRRAAAGSVFTVPAARDTTSGLANSSRASRDLSLVSPNYNHLHLMNSPPEAGSPSPSTPSSGSPPPEEATFQPSPGASYLSNLTSQITTAFGGNSSSKRRLPTGTSFGASSSSRDAKTRRKGEPGRSGGSNWSGDLKEGGGGKKEKDELIDNALVEYLRKEIGDPFVEPGPLKG</sequence>
<feature type="compositionally biased region" description="Polar residues" evidence="1">
    <location>
        <begin position="106"/>
        <end position="116"/>
    </location>
</feature>
<accession>A0A9W8JS13</accession>
<feature type="region of interest" description="Disordered" evidence="1">
    <location>
        <begin position="1"/>
        <end position="150"/>
    </location>
</feature>
<keyword evidence="3" id="KW-1185">Reference proteome</keyword>
<protein>
    <submittedName>
        <fullName evidence="2">Uncharacterized protein</fullName>
    </submittedName>
</protein>
<gene>
    <name evidence="2" type="ORF">NLJ89_g8780</name>
</gene>
<evidence type="ECO:0000313" key="3">
    <source>
        <dbReference type="Proteomes" id="UP001148786"/>
    </source>
</evidence>
<dbReference type="Proteomes" id="UP001148786">
    <property type="component" value="Unassembled WGS sequence"/>
</dbReference>
<evidence type="ECO:0000313" key="2">
    <source>
        <dbReference type="EMBL" id="KAJ3502674.1"/>
    </source>
</evidence>
<comment type="caution">
    <text evidence="2">The sequence shown here is derived from an EMBL/GenBank/DDBJ whole genome shotgun (WGS) entry which is preliminary data.</text>
</comment>
<feature type="compositionally biased region" description="Basic and acidic residues" evidence="1">
    <location>
        <begin position="138"/>
        <end position="150"/>
    </location>
</feature>
<name>A0A9W8JS13_9AGAR</name>
<feature type="compositionally biased region" description="Polar residues" evidence="1">
    <location>
        <begin position="74"/>
        <end position="99"/>
    </location>
</feature>
<dbReference type="EMBL" id="JANKHO010001247">
    <property type="protein sequence ID" value="KAJ3502674.1"/>
    <property type="molecule type" value="Genomic_DNA"/>
</dbReference>
<feature type="compositionally biased region" description="Polar residues" evidence="1">
    <location>
        <begin position="20"/>
        <end position="30"/>
    </location>
</feature>
<dbReference type="OrthoDB" id="2726318at2759"/>
<feature type="compositionally biased region" description="Low complexity" evidence="1">
    <location>
        <begin position="50"/>
        <end position="64"/>
    </location>
</feature>